<sequence length="220" mass="23401">MSTENRDDNIARILDAREGRSALEAADATTSERSNLRDLAAAADLAWASAQTPPPLADDPVAAMLGLVPDPDLELDSKAFASARKRAGFTVSSFAARLTTRGWDVSSKDVFAWESGKSLPHIPALITALAEETGVDPDRLRRQSGVDPERARLAAVVASTTFQHLAERWARLQGTTVALASSALESRMLVAVHRGGAPDAEVLLDSLEAMVSAVEDVQES</sequence>
<evidence type="ECO:0000313" key="1">
    <source>
        <dbReference type="EMBL" id="MDW4572660.1"/>
    </source>
</evidence>
<reference evidence="1 2" key="1">
    <citation type="submission" date="2023-11" db="EMBL/GenBank/DDBJ databases">
        <title>Draft genome sequence of Microbacterium arthrosphaerae JCM 30492.</title>
        <authorList>
            <person name="Zhang G."/>
            <person name="Ding Y."/>
        </authorList>
    </citation>
    <scope>NUCLEOTIDE SEQUENCE [LARGE SCALE GENOMIC DNA]</scope>
    <source>
        <strain evidence="1 2">JCM 30492</strain>
    </source>
</reference>
<gene>
    <name evidence="1" type="ORF">R8Z58_07705</name>
</gene>
<accession>A0ABU4H1W9</accession>
<name>A0ABU4H1W9_9MICO</name>
<evidence type="ECO:0000313" key="2">
    <source>
        <dbReference type="Proteomes" id="UP001283109"/>
    </source>
</evidence>
<dbReference type="Gene3D" id="1.10.260.40">
    <property type="entry name" value="lambda repressor-like DNA-binding domains"/>
    <property type="match status" value="1"/>
</dbReference>
<keyword evidence="2" id="KW-1185">Reference proteome</keyword>
<dbReference type="InterPro" id="IPR010982">
    <property type="entry name" value="Lambda_DNA-bd_dom_sf"/>
</dbReference>
<dbReference type="Proteomes" id="UP001283109">
    <property type="component" value="Unassembled WGS sequence"/>
</dbReference>
<comment type="caution">
    <text evidence="1">The sequence shown here is derived from an EMBL/GenBank/DDBJ whole genome shotgun (WGS) entry which is preliminary data.</text>
</comment>
<dbReference type="EMBL" id="JAWQEV010000002">
    <property type="protein sequence ID" value="MDW4572660.1"/>
    <property type="molecule type" value="Genomic_DNA"/>
</dbReference>
<proteinExistence type="predicted"/>
<evidence type="ECO:0008006" key="3">
    <source>
        <dbReference type="Google" id="ProtNLM"/>
    </source>
</evidence>
<dbReference type="RefSeq" id="WP_318353179.1">
    <property type="nucleotide sequence ID" value="NZ_JAWQEV010000002.1"/>
</dbReference>
<organism evidence="1 2">
    <name type="scientific">Microbacterium arthrosphaerae</name>
    <dbReference type="NCBI Taxonomy" id="792652"/>
    <lineage>
        <taxon>Bacteria</taxon>
        <taxon>Bacillati</taxon>
        <taxon>Actinomycetota</taxon>
        <taxon>Actinomycetes</taxon>
        <taxon>Micrococcales</taxon>
        <taxon>Microbacteriaceae</taxon>
        <taxon>Microbacterium</taxon>
    </lineage>
</organism>
<protein>
    <recommendedName>
        <fullName evidence="3">XRE family transcriptional regulator</fullName>
    </recommendedName>
</protein>